<evidence type="ECO:0000313" key="1">
    <source>
        <dbReference type="EMBL" id="SFV21921.1"/>
    </source>
</evidence>
<organism evidence="1 2">
    <name type="scientific">Micrococcus terreus</name>
    <dbReference type="NCBI Taxonomy" id="574650"/>
    <lineage>
        <taxon>Bacteria</taxon>
        <taxon>Bacillati</taxon>
        <taxon>Actinomycetota</taxon>
        <taxon>Actinomycetes</taxon>
        <taxon>Micrococcales</taxon>
        <taxon>Micrococcaceae</taxon>
        <taxon>Micrococcus</taxon>
    </lineage>
</organism>
<dbReference type="STRING" id="574650.SAMN04487966_103112"/>
<dbReference type="InterPro" id="IPR029063">
    <property type="entry name" value="SAM-dependent_MTases_sf"/>
</dbReference>
<evidence type="ECO:0000313" key="2">
    <source>
        <dbReference type="Proteomes" id="UP000198881"/>
    </source>
</evidence>
<dbReference type="AlphaFoldDB" id="A0A1I7MJ09"/>
<dbReference type="Gene3D" id="3.40.50.150">
    <property type="entry name" value="Vaccinia Virus protein VP39"/>
    <property type="match status" value="1"/>
</dbReference>
<dbReference type="SUPFAM" id="SSF53335">
    <property type="entry name" value="S-adenosyl-L-methionine-dependent methyltransferases"/>
    <property type="match status" value="1"/>
</dbReference>
<reference evidence="1 2" key="1">
    <citation type="submission" date="2016-10" db="EMBL/GenBank/DDBJ databases">
        <authorList>
            <person name="de Groot N.N."/>
        </authorList>
    </citation>
    <scope>NUCLEOTIDE SEQUENCE [LARGE SCALE GENOMIC DNA]</scope>
    <source>
        <strain evidence="1 2">CGMCC 1.7054</strain>
    </source>
</reference>
<dbReference type="EMBL" id="FPCG01000003">
    <property type="protein sequence ID" value="SFV21921.1"/>
    <property type="molecule type" value="Genomic_DNA"/>
</dbReference>
<proteinExistence type="predicted"/>
<name>A0A1I7MJ09_9MICC</name>
<evidence type="ECO:0008006" key="3">
    <source>
        <dbReference type="Google" id="ProtNLM"/>
    </source>
</evidence>
<protein>
    <recommendedName>
        <fullName evidence="3">Methyltransferase domain-containing protein</fullName>
    </recommendedName>
</protein>
<sequence>MTGAAPDWLEARAPFDDAAREQSLPLLESAAHTLLESTDPGDTVTVVDLGAGTGKSAAWFRRHLTPLLPDRQIAWHLVDGHAPSLELAGEAFPDAGRLLSMMSDLPAALGEHLEETSGRPAPGSLLLTCSAVLDVLTQADVDAVLDTLTRCRGLGLFLLSITEHWHLDPADPRDEQLAQAFTDHQRWGDKLGAHGGQTMAQSARQRGITVETSESPWRLHAPQDAEFIQRFLAERVAAVVEAEPDLQRVAADWLGLRTRQAGGDEGLAVTVDHVDVLLNAR</sequence>
<dbReference type="RefSeq" id="WP_177227841.1">
    <property type="nucleotide sequence ID" value="NZ_FPCG01000003.1"/>
</dbReference>
<gene>
    <name evidence="1" type="ORF">SAMN04487966_103112</name>
</gene>
<keyword evidence="2" id="KW-1185">Reference proteome</keyword>
<accession>A0A1I7MJ09</accession>
<dbReference type="Proteomes" id="UP000198881">
    <property type="component" value="Unassembled WGS sequence"/>
</dbReference>